<feature type="region of interest" description="Disordered" evidence="1">
    <location>
        <begin position="74"/>
        <end position="99"/>
    </location>
</feature>
<reference evidence="2 3" key="1">
    <citation type="journal article" date="2019" name="J. Hered.">
        <title>An Improved Genome Assembly for Drosophila navojoa, the Basal Species in the mojavensis Cluster.</title>
        <authorList>
            <person name="Vanderlinde T."/>
            <person name="Dupim E.G."/>
            <person name="Nazario-Yepiz N.O."/>
            <person name="Carvalho A.B."/>
        </authorList>
    </citation>
    <scope>NUCLEOTIDE SEQUENCE [LARGE SCALE GENOMIC DNA]</scope>
    <source>
        <strain evidence="2">Navoj_Jal97</strain>
        <tissue evidence="2">Whole organism</tissue>
    </source>
</reference>
<evidence type="ECO:0000313" key="2">
    <source>
        <dbReference type="EMBL" id="TDG47010.1"/>
    </source>
</evidence>
<evidence type="ECO:0000256" key="1">
    <source>
        <dbReference type="SAM" id="MobiDB-lite"/>
    </source>
</evidence>
<comment type="caution">
    <text evidence="2">The sequence shown here is derived from an EMBL/GenBank/DDBJ whole genome shotgun (WGS) entry which is preliminary data.</text>
</comment>
<evidence type="ECO:0000313" key="3">
    <source>
        <dbReference type="Proteomes" id="UP000295192"/>
    </source>
</evidence>
<dbReference type="AlphaFoldDB" id="A0A484BG63"/>
<dbReference type="OrthoDB" id="10352926at2759"/>
<feature type="compositionally biased region" description="Polar residues" evidence="1">
    <location>
        <begin position="141"/>
        <end position="153"/>
    </location>
</feature>
<dbReference type="Proteomes" id="UP000295192">
    <property type="component" value="Unassembled WGS sequence"/>
</dbReference>
<feature type="region of interest" description="Disordered" evidence="1">
    <location>
        <begin position="139"/>
        <end position="176"/>
    </location>
</feature>
<dbReference type="EMBL" id="LSRL02000050">
    <property type="protein sequence ID" value="TDG47010.1"/>
    <property type="molecule type" value="Genomic_DNA"/>
</dbReference>
<keyword evidence="3" id="KW-1185">Reference proteome</keyword>
<feature type="compositionally biased region" description="Basic residues" evidence="1">
    <location>
        <begin position="22"/>
        <end position="32"/>
    </location>
</feature>
<dbReference type="OMA" id="KATKLCN"/>
<accession>A0A484BG63</accession>
<protein>
    <submittedName>
        <fullName evidence="2">Uncharacterized protein</fullName>
    </submittedName>
</protein>
<organism evidence="2 3">
    <name type="scientific">Drosophila navojoa</name>
    <name type="common">Fruit fly</name>
    <dbReference type="NCBI Taxonomy" id="7232"/>
    <lineage>
        <taxon>Eukaryota</taxon>
        <taxon>Metazoa</taxon>
        <taxon>Ecdysozoa</taxon>
        <taxon>Arthropoda</taxon>
        <taxon>Hexapoda</taxon>
        <taxon>Insecta</taxon>
        <taxon>Pterygota</taxon>
        <taxon>Neoptera</taxon>
        <taxon>Endopterygota</taxon>
        <taxon>Diptera</taxon>
        <taxon>Brachycera</taxon>
        <taxon>Muscomorpha</taxon>
        <taxon>Ephydroidea</taxon>
        <taxon>Drosophilidae</taxon>
        <taxon>Drosophila</taxon>
    </lineage>
</organism>
<name>A0A484BG63_DRONA</name>
<gene>
    <name evidence="2" type="ORF">AWZ03_006591</name>
</gene>
<feature type="region of interest" description="Disordered" evidence="1">
    <location>
        <begin position="19"/>
        <end position="46"/>
    </location>
</feature>
<proteinExistence type="predicted"/>
<sequence length="295" mass="32646">MIGNKVLFNSFDIRATSEMSSRKKSTVLRRRASAGGRLDAPRGSATSMRTREILRDQHNDLYAQLVELNSIQAAEGGQRPEEWNVEEQPSGCASRTTRRGQVSIGMNHAEMNSADLELMESTLKEESSYHTIGSATDIHAETNSPVLEQSESNVEAKPSDHSGSLGFLGSHLPSRRTPKRSAMLRAVVISIRKQLEESIRTAESVVSCHILRSATRSQVSIRSHRKVRKIVRQFPAHMNLYVKGSTSDIGNAQPVLKVVLASIRKELTQSIKTAEALILKATKLCNRLEAYNNIT</sequence>